<proteinExistence type="predicted"/>
<dbReference type="Proteomes" id="UP000650424">
    <property type="component" value="Unassembled WGS sequence"/>
</dbReference>
<evidence type="ECO:0000313" key="1">
    <source>
        <dbReference type="EMBL" id="MBC3920058.1"/>
    </source>
</evidence>
<organism evidence="1 2">
    <name type="scientific">Undibacterium hunanense</name>
    <dbReference type="NCBI Taxonomy" id="2762292"/>
    <lineage>
        <taxon>Bacteria</taxon>
        <taxon>Pseudomonadati</taxon>
        <taxon>Pseudomonadota</taxon>
        <taxon>Betaproteobacteria</taxon>
        <taxon>Burkholderiales</taxon>
        <taxon>Oxalobacteraceae</taxon>
        <taxon>Undibacterium</taxon>
    </lineage>
</organism>
<name>A0ABR6ZW18_9BURK</name>
<sequence>MSPKISLAHGPIFHLYMKTFEDDKIYLELSNVQFEAGRDKYQMTGNAIERVFILVSS</sequence>
<reference evidence="1 2" key="1">
    <citation type="submission" date="2020-08" db="EMBL/GenBank/DDBJ databases">
        <title>Novel species isolated from subtropical streams in China.</title>
        <authorList>
            <person name="Lu H."/>
        </authorList>
    </citation>
    <scope>NUCLEOTIDE SEQUENCE [LARGE SCALE GENOMIC DNA]</scope>
    <source>
        <strain evidence="1 2">CY18W</strain>
    </source>
</reference>
<dbReference type="EMBL" id="JACOGF010000013">
    <property type="protein sequence ID" value="MBC3920058.1"/>
    <property type="molecule type" value="Genomic_DNA"/>
</dbReference>
<dbReference type="RefSeq" id="WP_186949325.1">
    <property type="nucleotide sequence ID" value="NZ_JACOGF010000013.1"/>
</dbReference>
<keyword evidence="2" id="KW-1185">Reference proteome</keyword>
<gene>
    <name evidence="1" type="ORF">H8L32_21505</name>
</gene>
<comment type="caution">
    <text evidence="1">The sequence shown here is derived from an EMBL/GenBank/DDBJ whole genome shotgun (WGS) entry which is preliminary data.</text>
</comment>
<accession>A0ABR6ZW18</accession>
<evidence type="ECO:0000313" key="2">
    <source>
        <dbReference type="Proteomes" id="UP000650424"/>
    </source>
</evidence>
<protein>
    <submittedName>
        <fullName evidence="1">Uncharacterized protein</fullName>
    </submittedName>
</protein>